<keyword evidence="4" id="KW-1185">Reference proteome</keyword>
<name>A0A0K9P131_ZOSMR</name>
<feature type="region of interest" description="Disordered" evidence="1">
    <location>
        <begin position="119"/>
        <end position="140"/>
    </location>
</feature>
<keyword evidence="2" id="KW-0732">Signal</keyword>
<evidence type="ECO:0000313" key="3">
    <source>
        <dbReference type="EMBL" id="KMZ62678.1"/>
    </source>
</evidence>
<comment type="caution">
    <text evidence="3">The sequence shown here is derived from an EMBL/GenBank/DDBJ whole genome shotgun (WGS) entry which is preliminary data.</text>
</comment>
<sequence length="169" mass="20070">MRRSGWRRGGKRRPGLGRVLLLVSKTWNCIQDIIEDYINIFRCDSPSSVNDGMCYRESQFTLQNTPAMVPSKKSIRMMRTFLQSIPCINPANVIFRDRDVIDVSSWRFERNYHHRLDPVRDHEEEEVNDDFRESGGEDGDEEQVFSIDVKAELFIQNFYRQQRQLNRYS</sequence>
<dbReference type="Proteomes" id="UP000036987">
    <property type="component" value="Unassembled WGS sequence"/>
</dbReference>
<evidence type="ECO:0000313" key="4">
    <source>
        <dbReference type="Proteomes" id="UP000036987"/>
    </source>
</evidence>
<reference evidence="4" key="1">
    <citation type="journal article" date="2016" name="Nature">
        <title>The genome of the seagrass Zostera marina reveals angiosperm adaptation to the sea.</title>
        <authorList>
            <person name="Olsen J.L."/>
            <person name="Rouze P."/>
            <person name="Verhelst B."/>
            <person name="Lin Y.-C."/>
            <person name="Bayer T."/>
            <person name="Collen J."/>
            <person name="Dattolo E."/>
            <person name="De Paoli E."/>
            <person name="Dittami S."/>
            <person name="Maumus F."/>
            <person name="Michel G."/>
            <person name="Kersting A."/>
            <person name="Lauritano C."/>
            <person name="Lohaus R."/>
            <person name="Toepel M."/>
            <person name="Tonon T."/>
            <person name="Vanneste K."/>
            <person name="Amirebrahimi M."/>
            <person name="Brakel J."/>
            <person name="Bostroem C."/>
            <person name="Chovatia M."/>
            <person name="Grimwood J."/>
            <person name="Jenkins J.W."/>
            <person name="Jueterbock A."/>
            <person name="Mraz A."/>
            <person name="Stam W.T."/>
            <person name="Tice H."/>
            <person name="Bornberg-Bauer E."/>
            <person name="Green P.J."/>
            <person name="Pearson G.A."/>
            <person name="Procaccini G."/>
            <person name="Duarte C.M."/>
            <person name="Schmutz J."/>
            <person name="Reusch T.B.H."/>
            <person name="Van de Peer Y."/>
        </authorList>
    </citation>
    <scope>NUCLEOTIDE SEQUENCE [LARGE SCALE GENOMIC DNA]</scope>
    <source>
        <strain evidence="4">cv. Finnish</strain>
    </source>
</reference>
<dbReference type="AlphaFoldDB" id="A0A0K9P131"/>
<dbReference type="EMBL" id="LFYR01001330">
    <property type="protein sequence ID" value="KMZ62678.1"/>
    <property type="molecule type" value="Genomic_DNA"/>
</dbReference>
<evidence type="ECO:0000256" key="2">
    <source>
        <dbReference type="SAM" id="SignalP"/>
    </source>
</evidence>
<proteinExistence type="predicted"/>
<accession>A0A0K9P131</accession>
<organism evidence="3 4">
    <name type="scientific">Zostera marina</name>
    <name type="common">Eelgrass</name>
    <dbReference type="NCBI Taxonomy" id="29655"/>
    <lineage>
        <taxon>Eukaryota</taxon>
        <taxon>Viridiplantae</taxon>
        <taxon>Streptophyta</taxon>
        <taxon>Embryophyta</taxon>
        <taxon>Tracheophyta</taxon>
        <taxon>Spermatophyta</taxon>
        <taxon>Magnoliopsida</taxon>
        <taxon>Liliopsida</taxon>
        <taxon>Zosteraceae</taxon>
        <taxon>Zostera</taxon>
    </lineage>
</organism>
<feature type="signal peptide" evidence="2">
    <location>
        <begin position="1"/>
        <end position="20"/>
    </location>
</feature>
<feature type="chain" id="PRO_5005527194" evidence="2">
    <location>
        <begin position="21"/>
        <end position="169"/>
    </location>
</feature>
<evidence type="ECO:0000256" key="1">
    <source>
        <dbReference type="SAM" id="MobiDB-lite"/>
    </source>
</evidence>
<gene>
    <name evidence="3" type="ORF">ZOSMA_44G00780</name>
</gene>
<protein>
    <submittedName>
        <fullName evidence="3">Uncharacterized protein</fullName>
    </submittedName>
</protein>